<dbReference type="HOGENOM" id="CLU_075662_2_0_4"/>
<dbReference type="Gene3D" id="3.90.550.10">
    <property type="entry name" value="Spore Coat Polysaccharide Biosynthesis Protein SpsA, Chain A"/>
    <property type="match status" value="1"/>
</dbReference>
<evidence type="ECO:0008006" key="2">
    <source>
        <dbReference type="Google" id="ProtNLM"/>
    </source>
</evidence>
<gene>
    <name evidence="1" type="ordered locus">CAP2UW1_2821</name>
</gene>
<dbReference type="EMBL" id="CP001715">
    <property type="protein sequence ID" value="ACV36101.1"/>
    <property type="molecule type" value="Genomic_DNA"/>
</dbReference>
<dbReference type="STRING" id="522306.CAP2UW1_2821"/>
<sequence precursor="true">MRHGSAEPVHVAVMARAPQPGAAKTRLIPALGAVGAARLQRRFTLQALVEASRAATGGVILWGAPHCQHRFFRALRRRLAVELRSQSEGDLGARMAAVFAAYSGPVVLIGTDCPVLLGAHLVAAARVLRGDGDGPNDAVFVPAEDGGYVLVGLRGPQPRLFEGIDWGSERVMAQTRERLSELGLRWVELPTLWDVDRPEDLPRLATLEGYRAWSP</sequence>
<dbReference type="SUPFAM" id="SSF53448">
    <property type="entry name" value="Nucleotide-diphospho-sugar transferases"/>
    <property type="match status" value="1"/>
</dbReference>
<dbReference type="NCBIfam" id="TIGR04282">
    <property type="entry name" value="glyco_like_cofC"/>
    <property type="match status" value="1"/>
</dbReference>
<reference evidence="1" key="1">
    <citation type="submission" date="2009-08" db="EMBL/GenBank/DDBJ databases">
        <authorList>
            <consortium name="US DOE Joint Genome Institute"/>
            <person name="Lucas S."/>
            <person name="Copeland A."/>
            <person name="Lapidus A."/>
            <person name="Glavina del Rio T."/>
            <person name="Dalin E."/>
            <person name="Tice H."/>
            <person name="Bruce D."/>
            <person name="Barry K."/>
            <person name="Pitluck S."/>
            <person name="Lowry S."/>
            <person name="Larimer F."/>
            <person name="Land M."/>
            <person name="Hauser L."/>
            <person name="Kyrpides N."/>
            <person name="Ivanova N."/>
            <person name="McMahon K.D."/>
            <person name="Hugenholtz P."/>
        </authorList>
    </citation>
    <scope>NUCLEOTIDE SEQUENCE</scope>
    <source>
        <strain evidence="1">UW-1</strain>
    </source>
</reference>
<dbReference type="InterPro" id="IPR029044">
    <property type="entry name" value="Nucleotide-diphossugar_trans"/>
</dbReference>
<name>C7RTG8_ACCRE</name>
<organism evidence="1">
    <name type="scientific">Accumulibacter regalis</name>
    <dbReference type="NCBI Taxonomy" id="522306"/>
    <lineage>
        <taxon>Bacteria</taxon>
        <taxon>Pseudomonadati</taxon>
        <taxon>Pseudomonadota</taxon>
        <taxon>Betaproteobacteria</taxon>
        <taxon>Candidatus Accumulibacter</taxon>
    </lineage>
</organism>
<evidence type="ECO:0000313" key="1">
    <source>
        <dbReference type="EMBL" id="ACV36101.1"/>
    </source>
</evidence>
<dbReference type="eggNOG" id="COG3222">
    <property type="taxonomic scope" value="Bacteria"/>
</dbReference>
<reference evidence="1" key="2">
    <citation type="submission" date="2009-09" db="EMBL/GenBank/DDBJ databases">
        <title>Complete sequence of chromosome of Candidatus Accumulibacter phosphatis clade IIA str. UW-1.</title>
        <authorList>
            <consortium name="US DOE Joint Genome Institute"/>
            <person name="Martin H.G."/>
            <person name="Ivanova N."/>
            <person name="Kunin V."/>
            <person name="Warnecke F."/>
            <person name="Barry K."/>
            <person name="He S."/>
            <person name="Salamov A."/>
            <person name="Szeto E."/>
            <person name="Dalin E."/>
            <person name="Pangilinan J.L."/>
            <person name="Lapidus A."/>
            <person name="Lowry S."/>
            <person name="Kyrpides N.C."/>
            <person name="McMahon K.D."/>
            <person name="Hugenholtz P."/>
        </authorList>
    </citation>
    <scope>NUCLEOTIDE SEQUENCE [LARGE SCALE GENOMIC DNA]</scope>
    <source>
        <strain evidence="1">UW-1</strain>
    </source>
</reference>
<proteinExistence type="predicted"/>
<dbReference type="OrthoDB" id="9798250at2"/>
<dbReference type="InterPro" id="IPR018641">
    <property type="entry name" value="Trfase_1_rSAM/seldom-assoc"/>
</dbReference>
<dbReference type="KEGG" id="app:CAP2UW1_2821"/>
<accession>C7RTG8</accession>
<dbReference type="AlphaFoldDB" id="C7RTG8"/>
<dbReference type="PANTHER" id="PTHR36529">
    <property type="entry name" value="SLL1095 PROTEIN"/>
    <property type="match status" value="1"/>
</dbReference>
<dbReference type="PANTHER" id="PTHR36529:SF1">
    <property type="entry name" value="GLYCOSYLTRANSFERASE"/>
    <property type="match status" value="1"/>
</dbReference>
<protein>
    <recommendedName>
        <fullName evidence="2">Glycosyltransferase</fullName>
    </recommendedName>
</protein>
<dbReference type="Pfam" id="PF09837">
    <property type="entry name" value="DUF2064"/>
    <property type="match status" value="1"/>
</dbReference>